<gene>
    <name evidence="7" type="ORF">RT97_15140</name>
</gene>
<dbReference type="InterPro" id="IPR000639">
    <property type="entry name" value="Epox_hydrolase-like"/>
</dbReference>
<dbReference type="Pfam" id="PF06441">
    <property type="entry name" value="EHN"/>
    <property type="match status" value="1"/>
</dbReference>
<feature type="signal peptide" evidence="5">
    <location>
        <begin position="1"/>
        <end position="37"/>
    </location>
</feature>
<feature type="active site" description="Proton acceptor" evidence="4">
    <location>
        <position position="414"/>
    </location>
</feature>
<protein>
    <submittedName>
        <fullName evidence="7">Multidrug MFS transporter</fullName>
    </submittedName>
</protein>
<proteinExistence type="inferred from homology"/>
<reference evidence="7 8" key="1">
    <citation type="submission" date="2014-12" db="EMBL/GenBank/DDBJ databases">
        <title>16Stimator: statistical estimation of ribosomal gene copy numbers from draft genome assemblies.</title>
        <authorList>
            <person name="Perisin M.A."/>
            <person name="Vetter M."/>
            <person name="Gilbert J.A."/>
            <person name="Bergelson J."/>
        </authorList>
    </citation>
    <scope>NUCLEOTIDE SEQUENCE [LARGE SCALE GENOMIC DNA]</scope>
    <source>
        <strain evidence="7 8">MEDvA23</strain>
    </source>
</reference>
<dbReference type="EMBL" id="JXQQ01000032">
    <property type="protein sequence ID" value="KIQ31510.1"/>
    <property type="molecule type" value="Genomic_DNA"/>
</dbReference>
<dbReference type="SUPFAM" id="SSF53474">
    <property type="entry name" value="alpha/beta-Hydrolases"/>
    <property type="match status" value="1"/>
</dbReference>
<keyword evidence="3" id="KW-0378">Hydrolase</keyword>
<feature type="chain" id="PRO_5002217030" evidence="5">
    <location>
        <begin position="38"/>
        <end position="436"/>
    </location>
</feature>
<keyword evidence="5" id="KW-0732">Signal</keyword>
<feature type="active site" description="Nucleophile" evidence="4">
    <location>
        <position position="226"/>
    </location>
</feature>
<dbReference type="Proteomes" id="UP000032067">
    <property type="component" value="Unassembled WGS sequence"/>
</dbReference>
<comment type="caution">
    <text evidence="7">The sequence shown here is derived from an EMBL/GenBank/DDBJ whole genome shotgun (WGS) entry which is preliminary data.</text>
</comment>
<dbReference type="GO" id="GO:0004301">
    <property type="term" value="F:epoxide hydrolase activity"/>
    <property type="evidence" value="ECO:0007669"/>
    <property type="project" value="TreeGrafter"/>
</dbReference>
<dbReference type="PIRSF" id="PIRSF001112">
    <property type="entry name" value="Epoxide_hydrolase"/>
    <property type="match status" value="1"/>
</dbReference>
<dbReference type="PROSITE" id="PS51318">
    <property type="entry name" value="TAT"/>
    <property type="match status" value="1"/>
</dbReference>
<comment type="similarity">
    <text evidence="1">Belongs to the peptidase S33 family.</text>
</comment>
<feature type="domain" description="Epoxide hydrolase N-terminal" evidence="6">
    <location>
        <begin position="52"/>
        <end position="157"/>
    </location>
</feature>
<evidence type="ECO:0000313" key="7">
    <source>
        <dbReference type="EMBL" id="KIQ31510.1"/>
    </source>
</evidence>
<dbReference type="PANTHER" id="PTHR21661:SF35">
    <property type="entry name" value="EPOXIDE HYDROLASE"/>
    <property type="match status" value="1"/>
</dbReference>
<organism evidence="7 8">
    <name type="scientific">Variovorax paradoxus</name>
    <dbReference type="NCBI Taxonomy" id="34073"/>
    <lineage>
        <taxon>Bacteria</taxon>
        <taxon>Pseudomonadati</taxon>
        <taxon>Pseudomonadota</taxon>
        <taxon>Betaproteobacteria</taxon>
        <taxon>Burkholderiales</taxon>
        <taxon>Comamonadaceae</taxon>
        <taxon>Variovorax</taxon>
    </lineage>
</organism>
<dbReference type="Gene3D" id="3.40.50.1820">
    <property type="entry name" value="alpha/beta hydrolase"/>
    <property type="match status" value="1"/>
</dbReference>
<accession>A0A0D0MQB9</accession>
<evidence type="ECO:0000256" key="5">
    <source>
        <dbReference type="SAM" id="SignalP"/>
    </source>
</evidence>
<evidence type="ECO:0000256" key="4">
    <source>
        <dbReference type="PIRSR" id="PIRSR001112-1"/>
    </source>
</evidence>
<evidence type="ECO:0000313" key="8">
    <source>
        <dbReference type="Proteomes" id="UP000032067"/>
    </source>
</evidence>
<dbReference type="RefSeq" id="WP_042579618.1">
    <property type="nucleotide sequence ID" value="NZ_JXQQ01000032.1"/>
</dbReference>
<dbReference type="PRINTS" id="PR00412">
    <property type="entry name" value="EPOXHYDRLASE"/>
</dbReference>
<evidence type="ECO:0000256" key="3">
    <source>
        <dbReference type="ARBA" id="ARBA00022801"/>
    </source>
</evidence>
<evidence type="ECO:0000256" key="1">
    <source>
        <dbReference type="ARBA" id="ARBA00010088"/>
    </source>
</evidence>
<feature type="active site" description="Proton donor" evidence="4">
    <location>
        <position position="362"/>
    </location>
</feature>
<evidence type="ECO:0000256" key="2">
    <source>
        <dbReference type="ARBA" id="ARBA00022797"/>
    </source>
</evidence>
<dbReference type="InterPro" id="IPR029058">
    <property type="entry name" value="AB_hydrolase_fold"/>
</dbReference>
<sequence length="436" mass="47601">MSSASARPTRRHFVAASAAAAAAGVAGLGALSGTVFAQEAVPGPAPTGNAAIRPFRIAVPEAVLVDLRRRVQATRWPERETVDDLSQGVRLEKIKPLVQYWGTRYDWRTVEKKLNALPQFITEIDGLDIQFVHVRSRHANALPLVMTHGWPGSVMEMLKVIGPLTDPTAHGGSAEDAFHLVVPSMPGYGFSGKPRSPGWGPERIGRAWDVLMKRLGYKRYVSQGGDWGSVVADKMARQAPEGLLGIHVNMPATVPPDVAKALNNGDPAPPGLSAKEKAAFDAMDHLYKKGAGYAAMMVTRPQTLGYALEDSPAGLAAFFYDKFGEWSYSGGDADKAFTRDEMLDDITLYWVTRTATSAAQLYWENNANNFNAVSISLPAAVTVFPGEIYRAPRSWVERSYHNLIYFNEVDKGGHFAAWEQPALFSAEIRAAFRSLR</sequence>
<dbReference type="AlphaFoldDB" id="A0A0D0MQB9"/>
<dbReference type="InterPro" id="IPR006311">
    <property type="entry name" value="TAT_signal"/>
</dbReference>
<name>A0A0D0MQB9_VARPD</name>
<dbReference type="GO" id="GO:0097176">
    <property type="term" value="P:epoxide metabolic process"/>
    <property type="evidence" value="ECO:0007669"/>
    <property type="project" value="TreeGrafter"/>
</dbReference>
<dbReference type="InterPro" id="IPR010497">
    <property type="entry name" value="Epoxide_hydro_N"/>
</dbReference>
<evidence type="ECO:0000259" key="6">
    <source>
        <dbReference type="Pfam" id="PF06441"/>
    </source>
</evidence>
<dbReference type="InterPro" id="IPR016292">
    <property type="entry name" value="Epoxide_hydrolase"/>
</dbReference>
<keyword evidence="2" id="KW-0058">Aromatic hydrocarbons catabolism</keyword>
<dbReference type="OrthoDB" id="9780765at2"/>
<dbReference type="PANTHER" id="PTHR21661">
    <property type="entry name" value="EPOXIDE HYDROLASE 1-RELATED"/>
    <property type="match status" value="1"/>
</dbReference>